<name>A0A9P9FM02_9HYPO</name>
<evidence type="ECO:0000256" key="1">
    <source>
        <dbReference type="SAM" id="MobiDB-lite"/>
    </source>
</evidence>
<feature type="region of interest" description="Disordered" evidence="1">
    <location>
        <begin position="155"/>
        <end position="223"/>
    </location>
</feature>
<dbReference type="InterPro" id="IPR000210">
    <property type="entry name" value="BTB/POZ_dom"/>
</dbReference>
<dbReference type="AlphaFoldDB" id="A0A9P9FM02"/>
<dbReference type="PANTHER" id="PTHR47843">
    <property type="entry name" value="BTB DOMAIN-CONTAINING PROTEIN-RELATED"/>
    <property type="match status" value="1"/>
</dbReference>
<feature type="domain" description="BTB" evidence="2">
    <location>
        <begin position="53"/>
        <end position="120"/>
    </location>
</feature>
<dbReference type="Gene3D" id="3.30.710.10">
    <property type="entry name" value="Potassium Channel Kv1.1, Chain A"/>
    <property type="match status" value="1"/>
</dbReference>
<accession>A0A9P9FM02</accession>
<reference evidence="3" key="1">
    <citation type="journal article" date="2021" name="Nat. Commun.">
        <title>Genetic determinants of endophytism in the Arabidopsis root mycobiome.</title>
        <authorList>
            <person name="Mesny F."/>
            <person name="Miyauchi S."/>
            <person name="Thiergart T."/>
            <person name="Pickel B."/>
            <person name="Atanasova L."/>
            <person name="Karlsson M."/>
            <person name="Huettel B."/>
            <person name="Barry K.W."/>
            <person name="Haridas S."/>
            <person name="Chen C."/>
            <person name="Bauer D."/>
            <person name="Andreopoulos W."/>
            <person name="Pangilinan J."/>
            <person name="LaButti K."/>
            <person name="Riley R."/>
            <person name="Lipzen A."/>
            <person name="Clum A."/>
            <person name="Drula E."/>
            <person name="Henrissat B."/>
            <person name="Kohler A."/>
            <person name="Grigoriev I.V."/>
            <person name="Martin F.M."/>
            <person name="Hacquard S."/>
        </authorList>
    </citation>
    <scope>NUCLEOTIDE SEQUENCE</scope>
    <source>
        <strain evidence="3">MPI-CAGE-AT-0021</strain>
    </source>
</reference>
<feature type="region of interest" description="Disordered" evidence="1">
    <location>
        <begin position="1"/>
        <end position="27"/>
    </location>
</feature>
<dbReference type="PROSITE" id="PS50097">
    <property type="entry name" value="BTB"/>
    <property type="match status" value="1"/>
</dbReference>
<dbReference type="InterPro" id="IPR011333">
    <property type="entry name" value="SKP1/BTB/POZ_sf"/>
</dbReference>
<proteinExistence type="predicted"/>
<gene>
    <name evidence="3" type="ORF">B0J13DRAFT_669926</name>
</gene>
<dbReference type="Proteomes" id="UP000717696">
    <property type="component" value="Unassembled WGS sequence"/>
</dbReference>
<sequence length="369" mass="42701">MAATRRRGARAEETRPPSSTGFDYRDGDDTVEDLRSIPVYKSLSTLRLSSKFSDMTIRCGGREFKAHRAIVCTQSSFFEVAFSGEFKEAASQVIDPPEDDPDVLDRFLEFLYTGTYSQGTRYPINTPSTVAMMSTEAIQKSLKRPPGVICQDKTSEYAESQTASGDEEEAEEEFEEDPDFPQDPEDPEDPEYWPPNRDRKEPNEEYNEFGGDDASVEKDDNEDKYQVQNEQLEFNHGSSAVKSTEEIIRERKRVLRKLAKERNDLFMPLRIYVMADKYDVPLLRLLARDRFYRAAELLWEDAECFPDVVDELYRLTPETDTAMREIVCRLVGNRVNESPIRDKMRAVMREHGDFTVGVMEYMLHFNKNW</sequence>
<feature type="compositionally biased region" description="Acidic residues" evidence="1">
    <location>
        <begin position="165"/>
        <end position="191"/>
    </location>
</feature>
<dbReference type="CDD" id="cd18186">
    <property type="entry name" value="BTB_POZ_ZBTB_KLHL-like"/>
    <property type="match status" value="1"/>
</dbReference>
<keyword evidence="4" id="KW-1185">Reference proteome</keyword>
<dbReference type="OrthoDB" id="1022638at2759"/>
<dbReference type="SMART" id="SM00225">
    <property type="entry name" value="BTB"/>
    <property type="match status" value="1"/>
</dbReference>
<organism evidence="3 4">
    <name type="scientific">Dactylonectria estremocensis</name>
    <dbReference type="NCBI Taxonomy" id="1079267"/>
    <lineage>
        <taxon>Eukaryota</taxon>
        <taxon>Fungi</taxon>
        <taxon>Dikarya</taxon>
        <taxon>Ascomycota</taxon>
        <taxon>Pezizomycotina</taxon>
        <taxon>Sordariomycetes</taxon>
        <taxon>Hypocreomycetidae</taxon>
        <taxon>Hypocreales</taxon>
        <taxon>Nectriaceae</taxon>
        <taxon>Dactylonectria</taxon>
    </lineage>
</organism>
<evidence type="ECO:0000259" key="2">
    <source>
        <dbReference type="PROSITE" id="PS50097"/>
    </source>
</evidence>
<comment type="caution">
    <text evidence="3">The sequence shown here is derived from an EMBL/GenBank/DDBJ whole genome shotgun (WGS) entry which is preliminary data.</text>
</comment>
<protein>
    <recommendedName>
        <fullName evidence="2">BTB domain-containing protein</fullName>
    </recommendedName>
</protein>
<dbReference type="EMBL" id="JAGMUU010000001">
    <property type="protein sequence ID" value="KAH7163338.1"/>
    <property type="molecule type" value="Genomic_DNA"/>
</dbReference>
<dbReference type="SUPFAM" id="SSF54695">
    <property type="entry name" value="POZ domain"/>
    <property type="match status" value="1"/>
</dbReference>
<evidence type="ECO:0000313" key="4">
    <source>
        <dbReference type="Proteomes" id="UP000717696"/>
    </source>
</evidence>
<evidence type="ECO:0000313" key="3">
    <source>
        <dbReference type="EMBL" id="KAH7163338.1"/>
    </source>
</evidence>
<dbReference type="Pfam" id="PF00651">
    <property type="entry name" value="BTB"/>
    <property type="match status" value="1"/>
</dbReference>
<dbReference type="PANTHER" id="PTHR47843:SF5">
    <property type="entry name" value="BTB_POZ DOMAIN PROTEIN"/>
    <property type="match status" value="1"/>
</dbReference>